<evidence type="ECO:0000313" key="3">
    <source>
        <dbReference type="Proteomes" id="UP000582837"/>
    </source>
</evidence>
<gene>
    <name evidence="2" type="ORF">HNQ61_002413</name>
</gene>
<dbReference type="AlphaFoldDB" id="A0A841GYD8"/>
<accession>A0A841GYD8</accession>
<dbReference type="EMBL" id="JACHIA010000006">
    <property type="protein sequence ID" value="MBB6070791.1"/>
    <property type="molecule type" value="Genomic_DNA"/>
</dbReference>
<comment type="caution">
    <text evidence="2">The sequence shown here is derived from an EMBL/GenBank/DDBJ whole genome shotgun (WGS) entry which is preliminary data.</text>
</comment>
<evidence type="ECO:0008006" key="4">
    <source>
        <dbReference type="Google" id="ProtNLM"/>
    </source>
</evidence>
<reference evidence="2 3" key="1">
    <citation type="submission" date="2020-08" db="EMBL/GenBank/DDBJ databases">
        <title>Genomic Encyclopedia of Type Strains, Phase IV (KMG-IV): sequencing the most valuable type-strain genomes for metagenomic binning, comparative biology and taxonomic classification.</title>
        <authorList>
            <person name="Goeker M."/>
        </authorList>
    </citation>
    <scope>NUCLEOTIDE SEQUENCE [LARGE SCALE GENOMIC DNA]</scope>
    <source>
        <strain evidence="2 3">DSM 29007</strain>
    </source>
</reference>
<evidence type="ECO:0000256" key="1">
    <source>
        <dbReference type="SAM" id="SignalP"/>
    </source>
</evidence>
<proteinExistence type="predicted"/>
<sequence length="210" mass="21637">MMMRSPLVRICCAFAAAIAMAACFGDPAGPTEFPSGSMRFSYVRIDTGGVPLADSVAFAAEGPVTLDSYFSGTYAFGLLSTTFTDSQAVRVYGQQAQETEGVYDGMLLFIASPAVGTVTCAVTSSPLTCPFAATFRVGASEDVLASDPTILVTARSGSVTITSVDDGRVKGTFRLQMRGTVDGQADALVRVSGGSFDVPLTSSDSLTVGG</sequence>
<keyword evidence="3" id="KW-1185">Reference proteome</keyword>
<dbReference type="PROSITE" id="PS51257">
    <property type="entry name" value="PROKAR_LIPOPROTEIN"/>
    <property type="match status" value="1"/>
</dbReference>
<keyword evidence="1" id="KW-0732">Signal</keyword>
<dbReference type="RefSeq" id="WP_170033099.1">
    <property type="nucleotide sequence ID" value="NZ_JABDTL010000001.1"/>
</dbReference>
<feature type="signal peptide" evidence="1">
    <location>
        <begin position="1"/>
        <end position="21"/>
    </location>
</feature>
<feature type="chain" id="PRO_5032359864" description="Lipoprotein" evidence="1">
    <location>
        <begin position="22"/>
        <end position="210"/>
    </location>
</feature>
<protein>
    <recommendedName>
        <fullName evidence="4">Lipoprotein</fullName>
    </recommendedName>
</protein>
<evidence type="ECO:0000313" key="2">
    <source>
        <dbReference type="EMBL" id="MBB6070791.1"/>
    </source>
</evidence>
<name>A0A841GYD8_9BACT</name>
<organism evidence="2 3">
    <name type="scientific">Longimicrobium terrae</name>
    <dbReference type="NCBI Taxonomy" id="1639882"/>
    <lineage>
        <taxon>Bacteria</taxon>
        <taxon>Pseudomonadati</taxon>
        <taxon>Gemmatimonadota</taxon>
        <taxon>Longimicrobiia</taxon>
        <taxon>Longimicrobiales</taxon>
        <taxon>Longimicrobiaceae</taxon>
        <taxon>Longimicrobium</taxon>
    </lineage>
</organism>
<dbReference type="Proteomes" id="UP000582837">
    <property type="component" value="Unassembled WGS sequence"/>
</dbReference>